<evidence type="ECO:0000256" key="3">
    <source>
        <dbReference type="ARBA" id="ARBA00019077"/>
    </source>
</evidence>
<accession>A0A7Y6NMN4</accession>
<evidence type="ECO:0000256" key="5">
    <source>
        <dbReference type="ARBA" id="ARBA00031445"/>
    </source>
</evidence>
<dbReference type="UniPathway" id="UPA00958"/>
<feature type="site" description="Transition state stabilizer" evidence="8">
    <location>
        <position position="160"/>
    </location>
</feature>
<evidence type="ECO:0000256" key="1">
    <source>
        <dbReference type="ARBA" id="ARBA00004713"/>
    </source>
</evidence>
<keyword evidence="4 9" id="KW-0808">Transferase</keyword>
<evidence type="ECO:0000256" key="10">
    <source>
        <dbReference type="SAM" id="MobiDB-lite"/>
    </source>
</evidence>
<dbReference type="InterPro" id="IPR038107">
    <property type="entry name" value="Glycos_transf_N_sf"/>
</dbReference>
<sequence>MTRATPRRAASTGGRATPPSLRESLPQRFARAAYSSLLRLGLPAYLLRVLWRGRAEPLYRAALGERVGFYRGAPPLAPGALWIHAVSLGETRAAAPLIDALRERLPGVRLLLTHGTATGRAAGASLLRDGDAQAWLPFDTPGAVRRFVRRFRPAAGVLLETEVWPNLIAEATRLGVPMLLVNARLSERSRRRGRRVDALLRPAFARLAHVAAQTGTDAERLLEVGARCVEVLGNLKFDLTPDAATMARGRAWRGAVGERRVVLAAVTREGEEARLLASWQRVAAPPLLVIVPRHPQRFDAVADLVVEAGFTLARRSRWDDAPSAADGAADVWLGDSMMEMPAWYVLADVALLGGSFAPLGGQNLIEAAACGCPLVVGPHTFNFEDAAERAIEAGAAARVPDIDAAVERALAWLEPGAADARRDRAARAFAFASAHRGAAASTAERIAQVLAGRADEHGG</sequence>
<dbReference type="GO" id="GO:0005886">
    <property type="term" value="C:plasma membrane"/>
    <property type="evidence" value="ECO:0007669"/>
    <property type="project" value="UniProtKB-SubCell"/>
</dbReference>
<dbReference type="InterPro" id="IPR007507">
    <property type="entry name" value="Glycos_transf_N"/>
</dbReference>
<reference evidence="12 13" key="1">
    <citation type="submission" date="2020-06" db="EMBL/GenBank/DDBJ databases">
        <title>Schlegella sp. ID0723 isolated from air conditioner.</title>
        <authorList>
            <person name="Kim D.Y."/>
            <person name="Kim D.-U."/>
        </authorList>
    </citation>
    <scope>NUCLEOTIDE SEQUENCE [LARGE SCALE GENOMIC DNA]</scope>
    <source>
        <strain evidence="12 13">ID0723</strain>
    </source>
</reference>
<feature type="domain" description="3-deoxy-D-manno-octulosonic-acid transferase N-terminal" evidence="11">
    <location>
        <begin position="63"/>
        <end position="238"/>
    </location>
</feature>
<comment type="function">
    <text evidence="9">Involved in lipopolysaccharide (LPS) biosynthesis. Catalyzes the transfer of 3-deoxy-D-manno-octulosonate (Kdo) residue(s) from CMP-Kdo to lipid IV(A), the tetraacyldisaccharide-1,4'-bisphosphate precursor of lipid A.</text>
</comment>
<organism evidence="12 13">
    <name type="scientific">Piscinibacter koreensis</name>
    <dbReference type="NCBI Taxonomy" id="2742824"/>
    <lineage>
        <taxon>Bacteria</taxon>
        <taxon>Pseudomonadati</taxon>
        <taxon>Pseudomonadota</taxon>
        <taxon>Betaproteobacteria</taxon>
        <taxon>Burkholderiales</taxon>
        <taxon>Sphaerotilaceae</taxon>
        <taxon>Piscinibacter</taxon>
    </lineage>
</organism>
<dbReference type="Proteomes" id="UP000529637">
    <property type="component" value="Unassembled WGS sequence"/>
</dbReference>
<evidence type="ECO:0000313" key="12">
    <source>
        <dbReference type="EMBL" id="NUZ06008.1"/>
    </source>
</evidence>
<comment type="subcellular location">
    <subcellularLocation>
        <location evidence="9">Cell membrane</location>
    </subcellularLocation>
</comment>
<dbReference type="Gene3D" id="3.40.50.11720">
    <property type="entry name" value="3-Deoxy-D-manno-octulosonic-acid transferase, N-terminal domain"/>
    <property type="match status" value="1"/>
</dbReference>
<comment type="similarity">
    <text evidence="9">Belongs to the glycosyltransferase group 1 family.</text>
</comment>
<comment type="catalytic activity">
    <reaction evidence="6 9">
        <text>lipid IVA (E. coli) + CMP-3-deoxy-beta-D-manno-octulosonate = alpha-Kdo-(2-&gt;6)-lipid IVA (E. coli) + CMP + H(+)</text>
        <dbReference type="Rhea" id="RHEA:28066"/>
        <dbReference type="ChEBI" id="CHEBI:15378"/>
        <dbReference type="ChEBI" id="CHEBI:58603"/>
        <dbReference type="ChEBI" id="CHEBI:60364"/>
        <dbReference type="ChEBI" id="CHEBI:60377"/>
        <dbReference type="ChEBI" id="CHEBI:85987"/>
        <dbReference type="EC" id="2.4.99.12"/>
    </reaction>
</comment>
<dbReference type="SUPFAM" id="SSF53756">
    <property type="entry name" value="UDP-Glycosyltransferase/glycogen phosphorylase"/>
    <property type="match status" value="1"/>
</dbReference>
<feature type="site" description="Transition state stabilizer" evidence="8">
    <location>
        <position position="236"/>
    </location>
</feature>
<evidence type="ECO:0000256" key="7">
    <source>
        <dbReference type="PIRSR" id="PIRSR639901-1"/>
    </source>
</evidence>
<dbReference type="PANTHER" id="PTHR42755">
    <property type="entry name" value="3-DEOXY-MANNO-OCTULOSONATE CYTIDYLYLTRANSFERASE"/>
    <property type="match status" value="1"/>
</dbReference>
<dbReference type="EMBL" id="JABWMJ010000004">
    <property type="protein sequence ID" value="NUZ06008.1"/>
    <property type="molecule type" value="Genomic_DNA"/>
</dbReference>
<evidence type="ECO:0000256" key="4">
    <source>
        <dbReference type="ARBA" id="ARBA00022679"/>
    </source>
</evidence>
<proteinExistence type="inferred from homology"/>
<gene>
    <name evidence="12" type="ORF">HQN59_09555</name>
</gene>
<dbReference type="AlphaFoldDB" id="A0A7Y6NMN4"/>
<dbReference type="InterPro" id="IPR039901">
    <property type="entry name" value="Kdotransferase"/>
</dbReference>
<dbReference type="GO" id="GO:0009245">
    <property type="term" value="P:lipid A biosynthetic process"/>
    <property type="evidence" value="ECO:0007669"/>
    <property type="project" value="TreeGrafter"/>
</dbReference>
<evidence type="ECO:0000259" key="11">
    <source>
        <dbReference type="Pfam" id="PF04413"/>
    </source>
</evidence>
<comment type="pathway">
    <text evidence="1 9">Bacterial outer membrane biogenesis; LPS core biosynthesis.</text>
</comment>
<comment type="caution">
    <text evidence="12">The sequence shown here is derived from an EMBL/GenBank/DDBJ whole genome shotgun (WGS) entry which is preliminary data.</text>
</comment>
<evidence type="ECO:0000256" key="2">
    <source>
        <dbReference type="ARBA" id="ARBA00012621"/>
    </source>
</evidence>
<dbReference type="EC" id="2.4.99.12" evidence="2 9"/>
<evidence type="ECO:0000256" key="8">
    <source>
        <dbReference type="PIRSR" id="PIRSR639901-2"/>
    </source>
</evidence>
<keyword evidence="13" id="KW-1185">Reference proteome</keyword>
<dbReference type="Gene3D" id="3.40.50.2000">
    <property type="entry name" value="Glycogen Phosphorylase B"/>
    <property type="match status" value="1"/>
</dbReference>
<dbReference type="GO" id="GO:0043842">
    <property type="term" value="F:Kdo transferase activity"/>
    <property type="evidence" value="ECO:0007669"/>
    <property type="project" value="UniProtKB-EC"/>
</dbReference>
<keyword evidence="9" id="KW-0472">Membrane</keyword>
<evidence type="ECO:0000256" key="9">
    <source>
        <dbReference type="RuleBase" id="RU365103"/>
    </source>
</evidence>
<dbReference type="Pfam" id="PF04413">
    <property type="entry name" value="Glycos_transf_N"/>
    <property type="match status" value="1"/>
</dbReference>
<keyword evidence="9" id="KW-1003">Cell membrane</keyword>
<evidence type="ECO:0000256" key="6">
    <source>
        <dbReference type="ARBA" id="ARBA00049183"/>
    </source>
</evidence>
<feature type="active site" description="Proton acceptor" evidence="7">
    <location>
        <position position="90"/>
    </location>
</feature>
<dbReference type="GO" id="GO:0009244">
    <property type="term" value="P:lipopolysaccharide core region biosynthetic process"/>
    <property type="evidence" value="ECO:0007669"/>
    <property type="project" value="UniProtKB-UniRule"/>
</dbReference>
<name>A0A7Y6NMN4_9BURK</name>
<feature type="region of interest" description="Disordered" evidence="10">
    <location>
        <begin position="1"/>
        <end position="22"/>
    </location>
</feature>
<dbReference type="PANTHER" id="PTHR42755:SF1">
    <property type="entry name" value="3-DEOXY-D-MANNO-OCTULOSONIC ACID TRANSFERASE, MITOCHONDRIAL-RELATED"/>
    <property type="match status" value="1"/>
</dbReference>
<keyword evidence="9" id="KW-0448">Lipopolysaccharide biosynthesis</keyword>
<protein>
    <recommendedName>
        <fullName evidence="3 9">3-deoxy-D-manno-octulosonic acid transferase</fullName>
        <shortName evidence="9">Kdo transferase</shortName>
        <ecNumber evidence="2 9">2.4.99.12</ecNumber>
    </recommendedName>
    <alternativeName>
        <fullName evidence="5 9">Lipid IV(A) 3-deoxy-D-manno-octulosonic acid transferase</fullName>
    </alternativeName>
</protein>
<evidence type="ECO:0000313" key="13">
    <source>
        <dbReference type="Proteomes" id="UP000529637"/>
    </source>
</evidence>